<dbReference type="OrthoDB" id="370421at2"/>
<evidence type="ECO:0000256" key="3">
    <source>
        <dbReference type="ARBA" id="ARBA00023163"/>
    </source>
</evidence>
<name>A0A4V1LGP9_9BACI</name>
<proteinExistence type="predicted"/>
<accession>A0A4V1LGP9</accession>
<dbReference type="Gene3D" id="3.40.50.10490">
    <property type="entry name" value="Glucose-6-phosphate isomerase like protein, domain 1"/>
    <property type="match status" value="1"/>
</dbReference>
<evidence type="ECO:0000256" key="1">
    <source>
        <dbReference type="ARBA" id="ARBA00023015"/>
    </source>
</evidence>
<dbReference type="InterPro" id="IPR009057">
    <property type="entry name" value="Homeodomain-like_sf"/>
</dbReference>
<dbReference type="Pfam" id="PF01418">
    <property type="entry name" value="HTH_6"/>
    <property type="match status" value="1"/>
</dbReference>
<dbReference type="GO" id="GO:0003677">
    <property type="term" value="F:DNA binding"/>
    <property type="evidence" value="ECO:0007669"/>
    <property type="project" value="UniProtKB-KW"/>
</dbReference>
<dbReference type="CDD" id="cd05013">
    <property type="entry name" value="SIS_RpiR"/>
    <property type="match status" value="1"/>
</dbReference>
<dbReference type="PROSITE" id="PS51071">
    <property type="entry name" value="HTH_RPIR"/>
    <property type="match status" value="1"/>
</dbReference>
<keyword evidence="3" id="KW-0804">Transcription</keyword>
<dbReference type="Proteomes" id="UP000290649">
    <property type="component" value="Unassembled WGS sequence"/>
</dbReference>
<evidence type="ECO:0000313" key="7">
    <source>
        <dbReference type="Proteomes" id="UP000290649"/>
    </source>
</evidence>
<feature type="domain" description="SIS" evidence="5">
    <location>
        <begin position="116"/>
        <end position="257"/>
    </location>
</feature>
<evidence type="ECO:0000256" key="2">
    <source>
        <dbReference type="ARBA" id="ARBA00023125"/>
    </source>
</evidence>
<dbReference type="SUPFAM" id="SSF53697">
    <property type="entry name" value="SIS domain"/>
    <property type="match status" value="1"/>
</dbReference>
<evidence type="ECO:0000259" key="4">
    <source>
        <dbReference type="PROSITE" id="PS51071"/>
    </source>
</evidence>
<dbReference type="Pfam" id="PF01380">
    <property type="entry name" value="SIS"/>
    <property type="match status" value="1"/>
</dbReference>
<dbReference type="InterPro" id="IPR000281">
    <property type="entry name" value="HTH_RpiR"/>
</dbReference>
<dbReference type="InterPro" id="IPR047640">
    <property type="entry name" value="RpiR-like"/>
</dbReference>
<dbReference type="InterPro" id="IPR035472">
    <property type="entry name" value="RpiR-like_SIS"/>
</dbReference>
<keyword evidence="7" id="KW-1185">Reference proteome</keyword>
<dbReference type="InterPro" id="IPR001347">
    <property type="entry name" value="SIS_dom"/>
</dbReference>
<keyword evidence="2" id="KW-0238">DNA-binding</keyword>
<reference evidence="6 7" key="1">
    <citation type="journal article" date="2019" name="Int. J. Syst. Evol. Microbiol.">
        <title>Anaerobacillus alkaliphilus sp. nov., a novel alkaliphilic and moderately halophilic bacterium.</title>
        <authorList>
            <person name="Borsodi A.K."/>
            <person name="Aszalos J.M."/>
            <person name="Bihari P."/>
            <person name="Nagy I."/>
            <person name="Schumann P."/>
            <person name="Sproer C."/>
            <person name="Kovacs A.L."/>
            <person name="Boka K."/>
            <person name="Dobosy P."/>
            <person name="Ovari M."/>
            <person name="Szili-Kovacs T."/>
            <person name="Toth E."/>
        </authorList>
    </citation>
    <scope>NUCLEOTIDE SEQUENCE [LARGE SCALE GENOMIC DNA]</scope>
    <source>
        <strain evidence="6 7">B16-10</strain>
    </source>
</reference>
<protein>
    <submittedName>
        <fullName evidence="6">MurR/RpiR family transcriptional regulator</fullName>
    </submittedName>
</protein>
<organism evidence="6 7">
    <name type="scientific">Anaerobacillus alkaliphilus</name>
    <dbReference type="NCBI Taxonomy" id="1548597"/>
    <lineage>
        <taxon>Bacteria</taxon>
        <taxon>Bacillati</taxon>
        <taxon>Bacillota</taxon>
        <taxon>Bacilli</taxon>
        <taxon>Bacillales</taxon>
        <taxon>Bacillaceae</taxon>
        <taxon>Anaerobacillus</taxon>
    </lineage>
</organism>
<dbReference type="GO" id="GO:0097367">
    <property type="term" value="F:carbohydrate derivative binding"/>
    <property type="evidence" value="ECO:0007669"/>
    <property type="project" value="InterPro"/>
</dbReference>
<dbReference type="PANTHER" id="PTHR30514">
    <property type="entry name" value="GLUCOKINASE"/>
    <property type="match status" value="1"/>
</dbReference>
<evidence type="ECO:0000259" key="5">
    <source>
        <dbReference type="PROSITE" id="PS51464"/>
    </source>
</evidence>
<gene>
    <name evidence="6" type="ORF">DS745_06105</name>
</gene>
<evidence type="ECO:0000313" key="6">
    <source>
        <dbReference type="EMBL" id="RXJ02612.1"/>
    </source>
</evidence>
<dbReference type="SUPFAM" id="SSF46689">
    <property type="entry name" value="Homeodomain-like"/>
    <property type="match status" value="1"/>
</dbReference>
<dbReference type="InterPro" id="IPR046348">
    <property type="entry name" value="SIS_dom_sf"/>
</dbReference>
<dbReference type="PROSITE" id="PS51464">
    <property type="entry name" value="SIS"/>
    <property type="match status" value="1"/>
</dbReference>
<dbReference type="GO" id="GO:1901135">
    <property type="term" value="P:carbohydrate derivative metabolic process"/>
    <property type="evidence" value="ECO:0007669"/>
    <property type="project" value="InterPro"/>
</dbReference>
<dbReference type="EMBL" id="QOUX01000023">
    <property type="protein sequence ID" value="RXJ02612.1"/>
    <property type="molecule type" value="Genomic_DNA"/>
</dbReference>
<sequence length="286" mass="31855">MLREMRTNLPTSEKKIADFMIEHPEIAISCTTQQLAEKSQTSGAAVIRLCKSLGLKGFQELKLRVAGDLQKHEDTGYRDISPNESLETILKKMTSNSIQALRETADILNLQEVHRATKALYEARTIHFFGVGSSAIIAQDAQQKFMRLNKNVTTFSDVHMAAMVAANVTEDDVVFGISFSGQTKEVVNVLELANRNRAKTISLTRYGQSPVSSQAGINLCSSASKESIFRSGATSSRLAQLHIIDILLMCVATFQYDESIKRLDQTREAIKFIQGNEYKQQRAGRY</sequence>
<keyword evidence="1" id="KW-0805">Transcription regulation</keyword>
<comment type="caution">
    <text evidence="6">The sequence shown here is derived from an EMBL/GenBank/DDBJ whole genome shotgun (WGS) entry which is preliminary data.</text>
</comment>
<dbReference type="AlphaFoldDB" id="A0A4V1LGP9"/>
<dbReference type="PANTHER" id="PTHR30514:SF10">
    <property type="entry name" value="MURR_RPIR FAMILY TRANSCRIPTIONAL REGULATOR"/>
    <property type="match status" value="1"/>
</dbReference>
<dbReference type="InterPro" id="IPR036388">
    <property type="entry name" value="WH-like_DNA-bd_sf"/>
</dbReference>
<dbReference type="GO" id="GO:0003700">
    <property type="term" value="F:DNA-binding transcription factor activity"/>
    <property type="evidence" value="ECO:0007669"/>
    <property type="project" value="InterPro"/>
</dbReference>
<dbReference type="Gene3D" id="1.10.10.10">
    <property type="entry name" value="Winged helix-like DNA-binding domain superfamily/Winged helix DNA-binding domain"/>
    <property type="match status" value="1"/>
</dbReference>
<feature type="domain" description="HTH rpiR-type" evidence="4">
    <location>
        <begin position="1"/>
        <end position="72"/>
    </location>
</feature>